<dbReference type="PANTHER" id="PTHR40841">
    <property type="entry name" value="SIDEROPHORE TRIACETYLFUSARININE C ESTERASE"/>
    <property type="match status" value="1"/>
</dbReference>
<evidence type="ECO:0000256" key="1">
    <source>
        <dbReference type="ARBA" id="ARBA00005622"/>
    </source>
</evidence>
<evidence type="ECO:0000313" key="4">
    <source>
        <dbReference type="Proteomes" id="UP000526734"/>
    </source>
</evidence>
<evidence type="ECO:0000313" key="3">
    <source>
        <dbReference type="EMBL" id="MBB1152150.1"/>
    </source>
</evidence>
<proteinExistence type="inferred from homology"/>
<sequence>MTMPAEYFEIDSVAVGARFAVSVFLPRGYDRGGDWPLVYATDGNIVGPLTDGLRGALTDRQQASPVEPYVQVNVGYVAADAPNQLVLRNRDLVPPGEGVPDFMRAHIRGRLGVDSGAAPESVCDEFFAQQKNARADNFLAFLETELHPEIKSRYRFRADDVGLFGYSYGGLFTLFALTSGSALFTRFGASSPGIVVPDSRIYERYENLDRLPRETFLHLTVNAYEMLGPSKFYRHLALEFLRFLDVVTERPLPGLRVSTALIPAESHSSGMTDAYRSFLRACYPGGAS</sequence>
<accession>A0A7W3VS91</accession>
<dbReference type="GO" id="GO:0016788">
    <property type="term" value="F:hydrolase activity, acting on ester bonds"/>
    <property type="evidence" value="ECO:0007669"/>
    <property type="project" value="TreeGrafter"/>
</dbReference>
<name>A0A7W3VS91_9PSEU</name>
<organism evidence="3 4">
    <name type="scientific">Amycolatopsis dendrobii</name>
    <dbReference type="NCBI Taxonomy" id="2760662"/>
    <lineage>
        <taxon>Bacteria</taxon>
        <taxon>Bacillati</taxon>
        <taxon>Actinomycetota</taxon>
        <taxon>Actinomycetes</taxon>
        <taxon>Pseudonocardiales</taxon>
        <taxon>Pseudonocardiaceae</taxon>
        <taxon>Amycolatopsis</taxon>
    </lineage>
</organism>
<comment type="similarity">
    <text evidence="1">Belongs to the esterase D family.</text>
</comment>
<dbReference type="InterPro" id="IPR000801">
    <property type="entry name" value="Esterase-like"/>
</dbReference>
<gene>
    <name evidence="3" type="ORF">H4281_03310</name>
</gene>
<protein>
    <submittedName>
        <fullName evidence="3">Alpha/beta hydrolase</fullName>
    </submittedName>
</protein>
<dbReference type="Proteomes" id="UP000526734">
    <property type="component" value="Unassembled WGS sequence"/>
</dbReference>
<evidence type="ECO:0000256" key="2">
    <source>
        <dbReference type="ARBA" id="ARBA00022801"/>
    </source>
</evidence>
<dbReference type="Pfam" id="PF00756">
    <property type="entry name" value="Esterase"/>
    <property type="match status" value="1"/>
</dbReference>
<dbReference type="Gene3D" id="3.40.50.1820">
    <property type="entry name" value="alpha/beta hydrolase"/>
    <property type="match status" value="1"/>
</dbReference>
<dbReference type="InterPro" id="IPR052558">
    <property type="entry name" value="Siderophore_Hydrolase_D"/>
</dbReference>
<dbReference type="AlphaFoldDB" id="A0A7W3VS91"/>
<dbReference type="SUPFAM" id="SSF53474">
    <property type="entry name" value="alpha/beta-Hydrolases"/>
    <property type="match status" value="1"/>
</dbReference>
<comment type="caution">
    <text evidence="3">The sequence shown here is derived from an EMBL/GenBank/DDBJ whole genome shotgun (WGS) entry which is preliminary data.</text>
</comment>
<keyword evidence="2 3" id="KW-0378">Hydrolase</keyword>
<dbReference type="PANTHER" id="PTHR40841:SF2">
    <property type="entry name" value="SIDEROPHORE-DEGRADING ESTERASE (EUROFUNG)"/>
    <property type="match status" value="1"/>
</dbReference>
<dbReference type="EMBL" id="JACGZW010000001">
    <property type="protein sequence ID" value="MBB1152150.1"/>
    <property type="molecule type" value="Genomic_DNA"/>
</dbReference>
<keyword evidence="4" id="KW-1185">Reference proteome</keyword>
<reference evidence="3 4" key="1">
    <citation type="submission" date="2020-08" db="EMBL/GenBank/DDBJ databases">
        <title>Amycolatopsis sp. nov. DR6-1 isolated from Dendrobium heterocarpum.</title>
        <authorList>
            <person name="Tedsree N."/>
            <person name="Kuncharoen N."/>
            <person name="Likhitwitayawuid K."/>
            <person name="Tanasupawat S."/>
        </authorList>
    </citation>
    <scope>NUCLEOTIDE SEQUENCE [LARGE SCALE GENOMIC DNA]</scope>
    <source>
        <strain evidence="3 4">DR6-1</strain>
    </source>
</reference>
<dbReference type="InterPro" id="IPR029058">
    <property type="entry name" value="AB_hydrolase_fold"/>
</dbReference>